<name>A0A914EM86_9BILA</name>
<protein>
    <submittedName>
        <fullName evidence="2">Uncharacterized protein</fullName>
    </submittedName>
</protein>
<reference evidence="2" key="1">
    <citation type="submission" date="2022-11" db="UniProtKB">
        <authorList>
            <consortium name="WormBaseParasite"/>
        </authorList>
    </citation>
    <scope>IDENTIFICATION</scope>
</reference>
<sequence length="181" mass="20710">MPTNENQMRVYSSEMKREIFGLYNDAPMPPFLSFLDPQVKVPPKNPWITEGLPIEVSKAIRNSSKFHRLPPLPQRTSRFTDFLVAVLLSLPSSGFENQLPKATNFGAREDIPSYYVPLPQDVSEMNFAQVTRIPPKLAIENQNRSNITMNKAVNQQKILPVLQITPEIYMNQQGKKNRKRA</sequence>
<evidence type="ECO:0000313" key="1">
    <source>
        <dbReference type="Proteomes" id="UP000887540"/>
    </source>
</evidence>
<organism evidence="1 2">
    <name type="scientific">Acrobeloides nanus</name>
    <dbReference type="NCBI Taxonomy" id="290746"/>
    <lineage>
        <taxon>Eukaryota</taxon>
        <taxon>Metazoa</taxon>
        <taxon>Ecdysozoa</taxon>
        <taxon>Nematoda</taxon>
        <taxon>Chromadorea</taxon>
        <taxon>Rhabditida</taxon>
        <taxon>Tylenchina</taxon>
        <taxon>Cephalobomorpha</taxon>
        <taxon>Cephaloboidea</taxon>
        <taxon>Cephalobidae</taxon>
        <taxon>Acrobeloides</taxon>
    </lineage>
</organism>
<keyword evidence="1" id="KW-1185">Reference proteome</keyword>
<dbReference type="Proteomes" id="UP000887540">
    <property type="component" value="Unplaced"/>
</dbReference>
<proteinExistence type="predicted"/>
<dbReference type="WBParaSite" id="ACRNAN_scaffold922.g18888.t1">
    <property type="protein sequence ID" value="ACRNAN_scaffold922.g18888.t1"/>
    <property type="gene ID" value="ACRNAN_scaffold922.g18888"/>
</dbReference>
<evidence type="ECO:0000313" key="2">
    <source>
        <dbReference type="WBParaSite" id="ACRNAN_scaffold922.g18888.t1"/>
    </source>
</evidence>
<accession>A0A914EM86</accession>
<dbReference type="AlphaFoldDB" id="A0A914EM86"/>